<dbReference type="InterPro" id="IPR029058">
    <property type="entry name" value="AB_hydrolase_fold"/>
</dbReference>
<evidence type="ECO:0000313" key="6">
    <source>
        <dbReference type="Proteomes" id="UP000006727"/>
    </source>
</evidence>
<comment type="similarity">
    <text evidence="1">Belongs to the AB hydrolase superfamily. AB hydrolase 2 family.</text>
</comment>
<evidence type="ECO:0000313" key="5">
    <source>
        <dbReference type="EnsemblPlants" id="Pp3c15_7880V3.1"/>
    </source>
</evidence>
<dbReference type="OMA" id="WYDILAM"/>
<protein>
    <recommendedName>
        <fullName evidence="3">Phospholipase/carboxylesterase/thioesterase domain-containing protein</fullName>
    </recommendedName>
</protein>
<reference evidence="4 6" key="2">
    <citation type="journal article" date="2018" name="Plant J.">
        <title>The Physcomitrella patens chromosome-scale assembly reveals moss genome structure and evolution.</title>
        <authorList>
            <person name="Lang D."/>
            <person name="Ullrich K.K."/>
            <person name="Murat F."/>
            <person name="Fuchs J."/>
            <person name="Jenkins J."/>
            <person name="Haas F.B."/>
            <person name="Piednoel M."/>
            <person name="Gundlach H."/>
            <person name="Van Bel M."/>
            <person name="Meyberg R."/>
            <person name="Vives C."/>
            <person name="Morata J."/>
            <person name="Symeonidi A."/>
            <person name="Hiss M."/>
            <person name="Muchero W."/>
            <person name="Kamisugi Y."/>
            <person name="Saleh O."/>
            <person name="Blanc G."/>
            <person name="Decker E.L."/>
            <person name="van Gessel N."/>
            <person name="Grimwood J."/>
            <person name="Hayes R.D."/>
            <person name="Graham S.W."/>
            <person name="Gunter L.E."/>
            <person name="McDaniel S.F."/>
            <person name="Hoernstein S.N.W."/>
            <person name="Larsson A."/>
            <person name="Li F.W."/>
            <person name="Perroud P.F."/>
            <person name="Phillips J."/>
            <person name="Ranjan P."/>
            <person name="Rokshar D.S."/>
            <person name="Rothfels C.J."/>
            <person name="Schneider L."/>
            <person name="Shu S."/>
            <person name="Stevenson D.W."/>
            <person name="Thummler F."/>
            <person name="Tillich M."/>
            <person name="Villarreal Aguilar J.C."/>
            <person name="Widiez T."/>
            <person name="Wong G.K."/>
            <person name="Wymore A."/>
            <person name="Zhang Y."/>
            <person name="Zimmer A.D."/>
            <person name="Quatrano R.S."/>
            <person name="Mayer K.F.X."/>
            <person name="Goodstein D."/>
            <person name="Casacuberta J.M."/>
            <person name="Vandepoele K."/>
            <person name="Reski R."/>
            <person name="Cuming A.C."/>
            <person name="Tuskan G.A."/>
            <person name="Maumus F."/>
            <person name="Salse J."/>
            <person name="Schmutz J."/>
            <person name="Rensing S.A."/>
        </authorList>
    </citation>
    <scope>NUCLEOTIDE SEQUENCE [LARGE SCALE GENOMIC DNA]</scope>
    <source>
        <strain evidence="5 6">cv. Gransden 2004</strain>
    </source>
</reference>
<dbReference type="InterPro" id="IPR003140">
    <property type="entry name" value="PLipase/COase/thioEstase"/>
</dbReference>
<name>A0A2K1JCD9_PHYPA</name>
<dbReference type="GO" id="GO:0005737">
    <property type="term" value="C:cytoplasm"/>
    <property type="evidence" value="ECO:0000318"/>
    <property type="project" value="GO_Central"/>
</dbReference>
<dbReference type="EMBL" id="ABEU02000015">
    <property type="protein sequence ID" value="PNR39201.1"/>
    <property type="molecule type" value="Genomic_DNA"/>
</dbReference>
<organism evidence="4">
    <name type="scientific">Physcomitrium patens</name>
    <name type="common">Spreading-leaved earth moss</name>
    <name type="synonym">Physcomitrella patens</name>
    <dbReference type="NCBI Taxonomy" id="3218"/>
    <lineage>
        <taxon>Eukaryota</taxon>
        <taxon>Viridiplantae</taxon>
        <taxon>Streptophyta</taxon>
        <taxon>Embryophyta</taxon>
        <taxon>Bryophyta</taxon>
        <taxon>Bryophytina</taxon>
        <taxon>Bryopsida</taxon>
        <taxon>Funariidae</taxon>
        <taxon>Funariales</taxon>
        <taxon>Funariaceae</taxon>
        <taxon>Physcomitrium</taxon>
    </lineage>
</organism>
<dbReference type="Gene3D" id="3.40.50.1820">
    <property type="entry name" value="alpha/beta hydrolase"/>
    <property type="match status" value="1"/>
</dbReference>
<reference evidence="4 6" key="1">
    <citation type="journal article" date="2008" name="Science">
        <title>The Physcomitrella genome reveals evolutionary insights into the conquest of land by plants.</title>
        <authorList>
            <person name="Rensing S."/>
            <person name="Lang D."/>
            <person name="Zimmer A."/>
            <person name="Terry A."/>
            <person name="Salamov A."/>
            <person name="Shapiro H."/>
            <person name="Nishiyama T."/>
            <person name="Perroud P.-F."/>
            <person name="Lindquist E."/>
            <person name="Kamisugi Y."/>
            <person name="Tanahashi T."/>
            <person name="Sakakibara K."/>
            <person name="Fujita T."/>
            <person name="Oishi K."/>
            <person name="Shin-I T."/>
            <person name="Kuroki Y."/>
            <person name="Toyoda A."/>
            <person name="Suzuki Y."/>
            <person name="Hashimoto A."/>
            <person name="Yamaguchi K."/>
            <person name="Sugano A."/>
            <person name="Kohara Y."/>
            <person name="Fujiyama A."/>
            <person name="Anterola A."/>
            <person name="Aoki S."/>
            <person name="Ashton N."/>
            <person name="Barbazuk W.B."/>
            <person name="Barker E."/>
            <person name="Bennetzen J."/>
            <person name="Bezanilla M."/>
            <person name="Blankenship R."/>
            <person name="Cho S.H."/>
            <person name="Dutcher S."/>
            <person name="Estelle M."/>
            <person name="Fawcett J.A."/>
            <person name="Gundlach H."/>
            <person name="Hanada K."/>
            <person name="Heyl A."/>
            <person name="Hicks K.A."/>
            <person name="Hugh J."/>
            <person name="Lohr M."/>
            <person name="Mayer K."/>
            <person name="Melkozernov A."/>
            <person name="Murata T."/>
            <person name="Nelson D."/>
            <person name="Pils B."/>
            <person name="Prigge M."/>
            <person name="Reiss B."/>
            <person name="Renner T."/>
            <person name="Rombauts S."/>
            <person name="Rushton P."/>
            <person name="Sanderfoot A."/>
            <person name="Schween G."/>
            <person name="Shiu S.-H."/>
            <person name="Stueber K."/>
            <person name="Theodoulou F.L."/>
            <person name="Tu H."/>
            <person name="Van de Peer Y."/>
            <person name="Verrier P.J."/>
            <person name="Waters E."/>
            <person name="Wood A."/>
            <person name="Yang L."/>
            <person name="Cove D."/>
            <person name="Cuming A."/>
            <person name="Hasebe M."/>
            <person name="Lucas S."/>
            <person name="Mishler D.B."/>
            <person name="Reski R."/>
            <person name="Grigoriev I."/>
            <person name="Quatrano R.S."/>
            <person name="Boore J.L."/>
        </authorList>
    </citation>
    <scope>NUCLEOTIDE SEQUENCE [LARGE SCALE GENOMIC DNA]</scope>
    <source>
        <strain evidence="5 6">cv. Gransden 2004</strain>
    </source>
</reference>
<proteinExistence type="inferred from homology"/>
<sequence length="224" mass="24368">MYLGRCCGRGSFMAASRVVIWLHGLGDSGPANQGIASFFTSPEFADFKWRFPSAPNQPVSCNGRMRMPSWFDLPEIPIVPESPNVEEDVLKAVRSVHEMIDREVAAGISADCIFLCGFSQGGALALASSMLYPKTLAGAAVFSGWVALDKESFAAKITSAAKQTPVLWQHGLDDKVVEFSAGQAGPPFLARADVKCEFQAIPDLVHSIDAEELSTLKRWMKERL</sequence>
<evidence type="ECO:0000313" key="4">
    <source>
        <dbReference type="EMBL" id="PNR39201.1"/>
    </source>
</evidence>
<evidence type="ECO:0000256" key="1">
    <source>
        <dbReference type="ARBA" id="ARBA00006499"/>
    </source>
</evidence>
<dbReference type="RefSeq" id="XP_024395959.1">
    <property type="nucleotide sequence ID" value="XM_024540191.2"/>
</dbReference>
<dbReference type="GO" id="GO:0052689">
    <property type="term" value="F:carboxylic ester hydrolase activity"/>
    <property type="evidence" value="ECO:0000318"/>
    <property type="project" value="GO_Central"/>
</dbReference>
<dbReference type="InterPro" id="IPR050565">
    <property type="entry name" value="LYPA1-2/EST-like"/>
</dbReference>
<dbReference type="SUPFAM" id="SSF53474">
    <property type="entry name" value="alpha/beta-Hydrolases"/>
    <property type="match status" value="1"/>
</dbReference>
<dbReference type="Gramene" id="Pp3c15_7880V3.1">
    <property type="protein sequence ID" value="Pp3c15_7880V3.1"/>
    <property type="gene ID" value="Pp3c15_7880"/>
</dbReference>
<dbReference type="Gramene" id="Pp3c15_7880V3.2">
    <property type="protein sequence ID" value="Pp3c15_7880V3.2"/>
    <property type="gene ID" value="Pp3c15_7880"/>
</dbReference>
<dbReference type="Proteomes" id="UP000006727">
    <property type="component" value="Chromosome 15"/>
</dbReference>
<dbReference type="EnsemblPlants" id="Pp3c15_7880V3.1">
    <property type="protein sequence ID" value="Pp3c15_7880V3.1"/>
    <property type="gene ID" value="Pp3c15_7880"/>
</dbReference>
<dbReference type="PANTHER" id="PTHR10655:SF17">
    <property type="entry name" value="LYSOPHOSPHOLIPASE-LIKE PROTEIN 1"/>
    <property type="match status" value="1"/>
</dbReference>
<dbReference type="STRING" id="3218.A0A2K1JCD9"/>
<accession>A0A2K1JCD9</accession>
<dbReference type="GeneID" id="112292066"/>
<dbReference type="AlphaFoldDB" id="A0A2K1JCD9"/>
<reference evidence="5" key="3">
    <citation type="submission" date="2020-12" db="UniProtKB">
        <authorList>
            <consortium name="EnsemblPlants"/>
        </authorList>
    </citation>
    <scope>IDENTIFICATION</scope>
</reference>
<keyword evidence="2" id="KW-0378">Hydrolase</keyword>
<dbReference type="PANTHER" id="PTHR10655">
    <property type="entry name" value="LYSOPHOSPHOLIPASE-RELATED"/>
    <property type="match status" value="1"/>
</dbReference>
<gene>
    <name evidence="5" type="primary">LOC112292066</name>
    <name evidence="4" type="ORF">PHYPA_019479</name>
</gene>
<evidence type="ECO:0000256" key="2">
    <source>
        <dbReference type="ARBA" id="ARBA00022801"/>
    </source>
</evidence>
<dbReference type="EnsemblPlants" id="Pp3c15_7880V3.2">
    <property type="protein sequence ID" value="Pp3c15_7880V3.2"/>
    <property type="gene ID" value="Pp3c15_7880"/>
</dbReference>
<feature type="domain" description="Phospholipase/carboxylesterase/thioesterase" evidence="3">
    <location>
        <begin position="15"/>
        <end position="221"/>
    </location>
</feature>
<dbReference type="OrthoDB" id="2418081at2759"/>
<evidence type="ECO:0000259" key="3">
    <source>
        <dbReference type="Pfam" id="PF02230"/>
    </source>
</evidence>
<dbReference type="GO" id="GO:0010363">
    <property type="term" value="P:regulation of plant-type hypersensitive response"/>
    <property type="evidence" value="ECO:0000318"/>
    <property type="project" value="GO_Central"/>
</dbReference>
<dbReference type="Pfam" id="PF02230">
    <property type="entry name" value="Abhydrolase_2"/>
    <property type="match status" value="1"/>
</dbReference>
<keyword evidence="6" id="KW-1185">Reference proteome</keyword>
<dbReference type="PaxDb" id="3218-PP1S189_20V6.1"/>